<keyword evidence="1" id="KW-0004">4Fe-4S</keyword>
<feature type="transmembrane region" description="Helical" evidence="6">
    <location>
        <begin position="296"/>
        <end position="314"/>
    </location>
</feature>
<evidence type="ECO:0000313" key="9">
    <source>
        <dbReference type="Proteomes" id="UP000256329"/>
    </source>
</evidence>
<dbReference type="EMBL" id="QSLN01000003">
    <property type="protein sequence ID" value="RDV84041.1"/>
    <property type="molecule type" value="Genomic_DNA"/>
</dbReference>
<evidence type="ECO:0000313" key="8">
    <source>
        <dbReference type="EMBL" id="RDV84041.1"/>
    </source>
</evidence>
<gene>
    <name evidence="8" type="ORF">DXX99_04215</name>
</gene>
<dbReference type="GO" id="GO:0005886">
    <property type="term" value="C:plasma membrane"/>
    <property type="evidence" value="ECO:0007669"/>
    <property type="project" value="TreeGrafter"/>
</dbReference>
<dbReference type="InterPro" id="IPR017896">
    <property type="entry name" value="4Fe4S_Fe-S-bd"/>
</dbReference>
<feature type="transmembrane region" description="Helical" evidence="6">
    <location>
        <begin position="257"/>
        <end position="276"/>
    </location>
</feature>
<reference evidence="8 9" key="1">
    <citation type="submission" date="2018-08" db="EMBL/GenBank/DDBJ databases">
        <title>Form III RuBisCO-mediated autotrophy in Thermodesulfobium bacteria.</title>
        <authorList>
            <person name="Toshchakov S.V."/>
            <person name="Kublanov I.V."/>
            <person name="Frolov E."/>
            <person name="Bonch-Osmolovskaya E.A."/>
            <person name="Tourova T.P."/>
            <person name="Chernych N.A."/>
            <person name="Lebedinsky A.V."/>
        </authorList>
    </citation>
    <scope>NUCLEOTIDE SEQUENCE [LARGE SCALE GENOMIC DNA]</scope>
    <source>
        <strain evidence="8 9">SR</strain>
    </source>
</reference>
<dbReference type="PROSITE" id="PS00198">
    <property type="entry name" value="4FE4S_FER_1"/>
    <property type="match status" value="1"/>
</dbReference>
<evidence type="ECO:0000256" key="3">
    <source>
        <dbReference type="ARBA" id="ARBA00023002"/>
    </source>
</evidence>
<keyword evidence="9" id="KW-1185">Reference proteome</keyword>
<organism evidence="8 9">
    <name type="scientific">Ammonifex thiophilus</name>
    <dbReference type="NCBI Taxonomy" id="444093"/>
    <lineage>
        <taxon>Bacteria</taxon>
        <taxon>Bacillati</taxon>
        <taxon>Bacillota</taxon>
        <taxon>Clostridia</taxon>
        <taxon>Thermoanaerobacterales</taxon>
        <taxon>Thermoanaerobacteraceae</taxon>
        <taxon>Ammonifex</taxon>
    </lineage>
</organism>
<evidence type="ECO:0000256" key="2">
    <source>
        <dbReference type="ARBA" id="ARBA00022723"/>
    </source>
</evidence>
<dbReference type="SUPFAM" id="SSF103501">
    <property type="entry name" value="Respiratory nitrate reductase 1 gamma chain"/>
    <property type="match status" value="1"/>
</dbReference>
<dbReference type="PANTHER" id="PTHR43255:SF1">
    <property type="entry name" value="IRON-SULFUR-BINDING OXIDOREDUCTASE FADF-RELATED"/>
    <property type="match status" value="1"/>
</dbReference>
<accession>A0A3D8P5V2</accession>
<dbReference type="PANTHER" id="PTHR43255">
    <property type="entry name" value="IRON-SULFUR-BINDING OXIDOREDUCTASE FADF-RELATED-RELATED"/>
    <property type="match status" value="1"/>
</dbReference>
<feature type="transmembrane region" description="Helical" evidence="6">
    <location>
        <begin position="151"/>
        <end position="169"/>
    </location>
</feature>
<dbReference type="RefSeq" id="WP_115792261.1">
    <property type="nucleotide sequence ID" value="NZ_QSLN01000003.1"/>
</dbReference>
<name>A0A3D8P5V2_9THEO</name>
<keyword evidence="4" id="KW-0408">Iron</keyword>
<dbReference type="Proteomes" id="UP000256329">
    <property type="component" value="Unassembled WGS sequence"/>
</dbReference>
<feature type="transmembrane region" description="Helical" evidence="6">
    <location>
        <begin position="320"/>
        <end position="339"/>
    </location>
</feature>
<feature type="transmembrane region" description="Helical" evidence="6">
    <location>
        <begin position="113"/>
        <end position="131"/>
    </location>
</feature>
<evidence type="ECO:0000256" key="6">
    <source>
        <dbReference type="SAM" id="Phobius"/>
    </source>
</evidence>
<dbReference type="GO" id="GO:0051539">
    <property type="term" value="F:4 iron, 4 sulfur cluster binding"/>
    <property type="evidence" value="ECO:0007669"/>
    <property type="project" value="UniProtKB-KW"/>
</dbReference>
<dbReference type="GO" id="GO:0016491">
    <property type="term" value="F:oxidoreductase activity"/>
    <property type="evidence" value="ECO:0007669"/>
    <property type="project" value="UniProtKB-KW"/>
</dbReference>
<dbReference type="InterPro" id="IPR017900">
    <property type="entry name" value="4Fe4S_Fe_S_CS"/>
</dbReference>
<keyword evidence="6" id="KW-0812">Transmembrane</keyword>
<feature type="domain" description="4Fe-4S ferredoxin-type" evidence="7">
    <location>
        <begin position="59"/>
        <end position="82"/>
    </location>
</feature>
<dbReference type="InterPro" id="IPR051460">
    <property type="entry name" value="HdrC_iron-sulfur_subunit"/>
</dbReference>
<dbReference type="AlphaFoldDB" id="A0A3D8P5V2"/>
<dbReference type="SUPFAM" id="SSF46548">
    <property type="entry name" value="alpha-helical ferredoxin"/>
    <property type="match status" value="1"/>
</dbReference>
<keyword evidence="6" id="KW-1133">Transmembrane helix</keyword>
<keyword evidence="2" id="KW-0479">Metal-binding</keyword>
<dbReference type="PROSITE" id="PS51379">
    <property type="entry name" value="4FE4S_FER_2"/>
    <property type="match status" value="1"/>
</dbReference>
<feature type="transmembrane region" description="Helical" evidence="6">
    <location>
        <begin position="218"/>
        <end position="237"/>
    </location>
</feature>
<sequence>MAVRVNPDFYRKLKKFGGQSATQCFHCGNCTVVCPLSTEEYQFPRRFMRYVQLGMEEKIKHSVEPWLCYYCGDCQRLCPRQANPGEVMMALRRYLTTTYDWTGLGRLLYTSNFWKLFFVGLLFFVTLWVVYTFHGPVVTEHVELETFAPAHIVHPVGYIFGTLLAVLLLSNVYRMYKFILGPEKISLPASVYLEELKTLLLHFFTQLRLRMCTDKSRWIKHWLLMSGYFIAFMLVNIDMVTRWSLTNEPPAWWHPAKLLWTYATFAMLYATTEAIIGRLRKKEPIHQFSHSTDWMFLLLLWPTIFTGLLVRIFMEADLALPTYYAFAFHLAFTVPLLGLEVPFAKWSHLAYRPFALYFIRLRERARAMQQPQMATEAEAQSA</sequence>
<keyword evidence="3" id="KW-0560">Oxidoreductase</keyword>
<evidence type="ECO:0000259" key="7">
    <source>
        <dbReference type="PROSITE" id="PS51379"/>
    </source>
</evidence>
<dbReference type="Gene3D" id="1.10.1060.10">
    <property type="entry name" value="Alpha-helical ferredoxin"/>
    <property type="match status" value="1"/>
</dbReference>
<proteinExistence type="predicted"/>
<evidence type="ECO:0000256" key="4">
    <source>
        <dbReference type="ARBA" id="ARBA00023004"/>
    </source>
</evidence>
<evidence type="ECO:0000256" key="5">
    <source>
        <dbReference type="ARBA" id="ARBA00023014"/>
    </source>
</evidence>
<dbReference type="InterPro" id="IPR009051">
    <property type="entry name" value="Helical_ferredxn"/>
</dbReference>
<dbReference type="Pfam" id="PF13183">
    <property type="entry name" value="Fer4_8"/>
    <property type="match status" value="1"/>
</dbReference>
<dbReference type="GO" id="GO:0046872">
    <property type="term" value="F:metal ion binding"/>
    <property type="evidence" value="ECO:0007669"/>
    <property type="project" value="UniProtKB-KW"/>
</dbReference>
<dbReference type="InterPro" id="IPR036197">
    <property type="entry name" value="NarG-like_sf"/>
</dbReference>
<protein>
    <submittedName>
        <fullName evidence="8">4Fe-4S dicluster domain-containing protein</fullName>
    </submittedName>
</protein>
<comment type="caution">
    <text evidence="8">The sequence shown here is derived from an EMBL/GenBank/DDBJ whole genome shotgun (WGS) entry which is preliminary data.</text>
</comment>
<dbReference type="OrthoDB" id="9794954at2"/>
<keyword evidence="6" id="KW-0472">Membrane</keyword>
<keyword evidence="5" id="KW-0411">Iron-sulfur</keyword>
<evidence type="ECO:0000256" key="1">
    <source>
        <dbReference type="ARBA" id="ARBA00022485"/>
    </source>
</evidence>